<gene>
    <name evidence="2" type="ORF">HKD39_03460</name>
</gene>
<dbReference type="InterPro" id="IPR001387">
    <property type="entry name" value="Cro/C1-type_HTH"/>
</dbReference>
<dbReference type="Proteomes" id="UP000562984">
    <property type="component" value="Unassembled WGS sequence"/>
</dbReference>
<dbReference type="EMBL" id="JABEND010000002">
    <property type="protein sequence ID" value="NNG34795.1"/>
    <property type="molecule type" value="Genomic_DNA"/>
</dbReference>
<dbReference type="RefSeq" id="WP_171198477.1">
    <property type="nucleotide sequence ID" value="NZ_JABEND010000002.1"/>
</dbReference>
<accession>A0A849A2K6</accession>
<reference evidence="2 3" key="1">
    <citation type="submission" date="2020-05" db="EMBL/GenBank/DDBJ databases">
        <title>Nakamurella sp. DB0629 isolated from air conditioner.</title>
        <authorList>
            <person name="Kim D.H."/>
            <person name="Kim D.-U."/>
        </authorList>
    </citation>
    <scope>NUCLEOTIDE SEQUENCE [LARGE SCALE GENOMIC DNA]</scope>
    <source>
        <strain evidence="2 3">DB0629</strain>
    </source>
</reference>
<sequence length="263" mass="28769">MTVKGPSRVQQLGEFLRARREALPAPPRSRARTPGLRREDIAALGTISVDYYTRLEQGRAASMPSPAVTDALADALELTAAGRAHLHRLTGRAAPEATQADSPAPGLRFLMDNLDDVPAQVVNDLGDVLAQNSAADRLFPWVVAEGLRRANVYEHWFCHRPVRAAFPADERDAYSAAQAGELRAAVTRRDLAGDPRGQQLVSALMDHSGEFQRAWDAQHVYDGRDKQIWTASNNGSALQAHVTVDVHTCQRLIAFEYSVTGDI</sequence>
<dbReference type="AlphaFoldDB" id="A0A849A2K6"/>
<evidence type="ECO:0000313" key="3">
    <source>
        <dbReference type="Proteomes" id="UP000562984"/>
    </source>
</evidence>
<protein>
    <submittedName>
        <fullName evidence="2">Helix-turn-helix domain-containing protein</fullName>
    </submittedName>
</protein>
<comment type="caution">
    <text evidence="2">The sequence shown here is derived from an EMBL/GenBank/DDBJ whole genome shotgun (WGS) entry which is preliminary data.</text>
</comment>
<dbReference type="InterPro" id="IPR010982">
    <property type="entry name" value="Lambda_DNA-bd_dom_sf"/>
</dbReference>
<dbReference type="Gene3D" id="3.30.450.180">
    <property type="match status" value="1"/>
</dbReference>
<keyword evidence="3" id="KW-1185">Reference proteome</keyword>
<dbReference type="Pfam" id="PF13560">
    <property type="entry name" value="HTH_31"/>
    <property type="match status" value="1"/>
</dbReference>
<evidence type="ECO:0000259" key="1">
    <source>
        <dbReference type="SMART" id="SM00530"/>
    </source>
</evidence>
<feature type="domain" description="HTH cro/C1-type" evidence="1">
    <location>
        <begin position="15"/>
        <end position="83"/>
    </location>
</feature>
<name>A0A849A2K6_9ACTN</name>
<dbReference type="PANTHER" id="PTHR35010">
    <property type="entry name" value="BLL4672 PROTEIN-RELATED"/>
    <property type="match status" value="1"/>
</dbReference>
<dbReference type="Pfam" id="PF17765">
    <property type="entry name" value="MLTR_LBD"/>
    <property type="match status" value="1"/>
</dbReference>
<dbReference type="GO" id="GO:0003677">
    <property type="term" value="F:DNA binding"/>
    <property type="evidence" value="ECO:0007669"/>
    <property type="project" value="InterPro"/>
</dbReference>
<proteinExistence type="predicted"/>
<evidence type="ECO:0000313" key="2">
    <source>
        <dbReference type="EMBL" id="NNG34795.1"/>
    </source>
</evidence>
<organism evidence="2 3">
    <name type="scientific">Nakamurella aerolata</name>
    <dbReference type="NCBI Taxonomy" id="1656892"/>
    <lineage>
        <taxon>Bacteria</taxon>
        <taxon>Bacillati</taxon>
        <taxon>Actinomycetota</taxon>
        <taxon>Actinomycetes</taxon>
        <taxon>Nakamurellales</taxon>
        <taxon>Nakamurellaceae</taxon>
        <taxon>Nakamurella</taxon>
    </lineage>
</organism>
<dbReference type="SMART" id="SM00530">
    <property type="entry name" value="HTH_XRE"/>
    <property type="match status" value="1"/>
</dbReference>
<dbReference type="PANTHER" id="PTHR35010:SF2">
    <property type="entry name" value="BLL4672 PROTEIN"/>
    <property type="match status" value="1"/>
</dbReference>
<dbReference type="InterPro" id="IPR041413">
    <property type="entry name" value="MLTR_LBD"/>
</dbReference>
<dbReference type="Gene3D" id="1.10.260.40">
    <property type="entry name" value="lambda repressor-like DNA-binding domains"/>
    <property type="match status" value="1"/>
</dbReference>